<dbReference type="AlphaFoldDB" id="A0A3N1GRW7"/>
<evidence type="ECO:0000256" key="4">
    <source>
        <dbReference type="ARBA" id="ARBA00023125"/>
    </source>
</evidence>
<keyword evidence="1" id="KW-0597">Phosphoprotein</keyword>
<dbReference type="GO" id="GO:0032993">
    <property type="term" value="C:protein-DNA complex"/>
    <property type="evidence" value="ECO:0007669"/>
    <property type="project" value="TreeGrafter"/>
</dbReference>
<dbReference type="PROSITE" id="PS51755">
    <property type="entry name" value="OMPR_PHOB"/>
    <property type="match status" value="1"/>
</dbReference>
<dbReference type="Pfam" id="PF00486">
    <property type="entry name" value="Trans_reg_C"/>
    <property type="match status" value="1"/>
</dbReference>
<accession>A0A3N1GRW7</accession>
<comment type="caution">
    <text evidence="8">The sequence shown here is derived from an EMBL/GenBank/DDBJ whole genome shotgun (WGS) entry which is preliminary data.</text>
</comment>
<dbReference type="GO" id="GO:0005829">
    <property type="term" value="C:cytosol"/>
    <property type="evidence" value="ECO:0007669"/>
    <property type="project" value="TreeGrafter"/>
</dbReference>
<evidence type="ECO:0000256" key="6">
    <source>
        <dbReference type="PROSITE-ProRule" id="PRU01091"/>
    </source>
</evidence>
<feature type="domain" description="OmpR/PhoB-type" evidence="7">
    <location>
        <begin position="84"/>
        <end position="182"/>
    </location>
</feature>
<protein>
    <submittedName>
        <fullName evidence="8">Transcriptional regulator</fullName>
    </submittedName>
</protein>
<sequence length="191" mass="20502">MSVLAVADLFPRRVPPARRGPGGRPRSARLRPVVGDPVSSVTLTITLGAPGSEDGERLLEALRDLIEAAGPAADIALGAPVVQPPVPVPGQPRAGLHLDLRPRTATLDGKLIDLSRLEYELLVFLARNPRQVFGRSQLLGHVWGHTHTTARTVDVHVSRLRTKLGDPDIITTVYGIGYRLSEEAAITISES</sequence>
<evidence type="ECO:0000259" key="7">
    <source>
        <dbReference type="PROSITE" id="PS51755"/>
    </source>
</evidence>
<evidence type="ECO:0000256" key="3">
    <source>
        <dbReference type="ARBA" id="ARBA00023015"/>
    </source>
</evidence>
<evidence type="ECO:0000313" key="8">
    <source>
        <dbReference type="EMBL" id="ROP32964.1"/>
    </source>
</evidence>
<name>A0A3N1GRW7_9ACTN</name>
<dbReference type="Gene3D" id="1.10.10.10">
    <property type="entry name" value="Winged helix-like DNA-binding domain superfamily/Winged helix DNA-binding domain"/>
    <property type="match status" value="1"/>
</dbReference>
<dbReference type="SMART" id="SM00862">
    <property type="entry name" value="Trans_reg_C"/>
    <property type="match status" value="1"/>
</dbReference>
<evidence type="ECO:0000313" key="9">
    <source>
        <dbReference type="Proteomes" id="UP000271683"/>
    </source>
</evidence>
<dbReference type="GO" id="GO:0006355">
    <property type="term" value="P:regulation of DNA-templated transcription"/>
    <property type="evidence" value="ECO:0007669"/>
    <property type="project" value="InterPro"/>
</dbReference>
<evidence type="ECO:0000256" key="2">
    <source>
        <dbReference type="ARBA" id="ARBA00023012"/>
    </source>
</evidence>
<evidence type="ECO:0000256" key="1">
    <source>
        <dbReference type="ARBA" id="ARBA00022553"/>
    </source>
</evidence>
<dbReference type="Proteomes" id="UP000271683">
    <property type="component" value="Unassembled WGS sequence"/>
</dbReference>
<dbReference type="PANTHER" id="PTHR48111:SF1">
    <property type="entry name" value="TWO-COMPONENT RESPONSE REGULATOR ORR33"/>
    <property type="match status" value="1"/>
</dbReference>
<dbReference type="InterPro" id="IPR016032">
    <property type="entry name" value="Sig_transdc_resp-reg_C-effctor"/>
</dbReference>
<keyword evidence="4 6" id="KW-0238">DNA-binding</keyword>
<organism evidence="8 9">
    <name type="scientific">Couchioplanes caeruleus</name>
    <dbReference type="NCBI Taxonomy" id="56438"/>
    <lineage>
        <taxon>Bacteria</taxon>
        <taxon>Bacillati</taxon>
        <taxon>Actinomycetota</taxon>
        <taxon>Actinomycetes</taxon>
        <taxon>Micromonosporales</taxon>
        <taxon>Micromonosporaceae</taxon>
        <taxon>Couchioplanes</taxon>
    </lineage>
</organism>
<evidence type="ECO:0000256" key="5">
    <source>
        <dbReference type="ARBA" id="ARBA00023163"/>
    </source>
</evidence>
<reference evidence="8 9" key="1">
    <citation type="submission" date="2018-11" db="EMBL/GenBank/DDBJ databases">
        <title>Sequencing the genomes of 1000 actinobacteria strains.</title>
        <authorList>
            <person name="Klenk H.-P."/>
        </authorList>
    </citation>
    <scope>NUCLEOTIDE SEQUENCE [LARGE SCALE GENOMIC DNA]</scope>
    <source>
        <strain evidence="8 9">DSM 43634</strain>
    </source>
</reference>
<gene>
    <name evidence="8" type="ORF">EDD30_5922</name>
</gene>
<dbReference type="EMBL" id="RJKL01000001">
    <property type="protein sequence ID" value="ROP32964.1"/>
    <property type="molecule type" value="Genomic_DNA"/>
</dbReference>
<dbReference type="GO" id="GO:0000156">
    <property type="term" value="F:phosphorelay response regulator activity"/>
    <property type="evidence" value="ECO:0007669"/>
    <property type="project" value="TreeGrafter"/>
</dbReference>
<dbReference type="GO" id="GO:0000976">
    <property type="term" value="F:transcription cis-regulatory region binding"/>
    <property type="evidence" value="ECO:0007669"/>
    <property type="project" value="TreeGrafter"/>
</dbReference>
<dbReference type="InterPro" id="IPR036388">
    <property type="entry name" value="WH-like_DNA-bd_sf"/>
</dbReference>
<dbReference type="PANTHER" id="PTHR48111">
    <property type="entry name" value="REGULATOR OF RPOS"/>
    <property type="match status" value="1"/>
</dbReference>
<dbReference type="OrthoDB" id="8927943at2"/>
<dbReference type="InterPro" id="IPR039420">
    <property type="entry name" value="WalR-like"/>
</dbReference>
<proteinExistence type="predicted"/>
<dbReference type="CDD" id="cd00383">
    <property type="entry name" value="trans_reg_C"/>
    <property type="match status" value="1"/>
</dbReference>
<dbReference type="RefSeq" id="WP_084556440.1">
    <property type="nucleotide sequence ID" value="NZ_RJKL01000001.1"/>
</dbReference>
<dbReference type="InterPro" id="IPR001867">
    <property type="entry name" value="OmpR/PhoB-type_DNA-bd"/>
</dbReference>
<keyword evidence="2" id="KW-0902">Two-component regulatory system</keyword>
<dbReference type="SUPFAM" id="SSF46894">
    <property type="entry name" value="C-terminal effector domain of the bipartite response regulators"/>
    <property type="match status" value="1"/>
</dbReference>
<keyword evidence="3" id="KW-0805">Transcription regulation</keyword>
<feature type="DNA-binding region" description="OmpR/PhoB-type" evidence="6">
    <location>
        <begin position="84"/>
        <end position="182"/>
    </location>
</feature>
<keyword evidence="5" id="KW-0804">Transcription</keyword>